<protein>
    <submittedName>
        <fullName evidence="1">Uncharacterized protein</fullName>
    </submittedName>
</protein>
<proteinExistence type="predicted"/>
<name>A0A6A6QTU8_9PEZI</name>
<dbReference type="Proteomes" id="UP000799750">
    <property type="component" value="Unassembled WGS sequence"/>
</dbReference>
<reference evidence="1" key="1">
    <citation type="journal article" date="2020" name="Stud. Mycol.">
        <title>101 Dothideomycetes genomes: a test case for predicting lifestyles and emergence of pathogens.</title>
        <authorList>
            <person name="Haridas S."/>
            <person name="Albert R."/>
            <person name="Binder M."/>
            <person name="Bloem J."/>
            <person name="Labutti K."/>
            <person name="Salamov A."/>
            <person name="Andreopoulos B."/>
            <person name="Baker S."/>
            <person name="Barry K."/>
            <person name="Bills G."/>
            <person name="Bluhm B."/>
            <person name="Cannon C."/>
            <person name="Castanera R."/>
            <person name="Culley D."/>
            <person name="Daum C."/>
            <person name="Ezra D."/>
            <person name="Gonzalez J."/>
            <person name="Henrissat B."/>
            <person name="Kuo A."/>
            <person name="Liang C."/>
            <person name="Lipzen A."/>
            <person name="Lutzoni F."/>
            <person name="Magnuson J."/>
            <person name="Mondo S."/>
            <person name="Nolan M."/>
            <person name="Ohm R."/>
            <person name="Pangilinan J."/>
            <person name="Park H.-J."/>
            <person name="Ramirez L."/>
            <person name="Alfaro M."/>
            <person name="Sun H."/>
            <person name="Tritt A."/>
            <person name="Yoshinaga Y."/>
            <person name="Zwiers L.-H."/>
            <person name="Turgeon B."/>
            <person name="Goodwin S."/>
            <person name="Spatafora J."/>
            <person name="Crous P."/>
            <person name="Grigoriev I."/>
        </authorList>
    </citation>
    <scope>NUCLEOTIDE SEQUENCE</scope>
    <source>
        <strain evidence="1">CBS 269.34</strain>
    </source>
</reference>
<organism evidence="1 2">
    <name type="scientific">Lophium mytilinum</name>
    <dbReference type="NCBI Taxonomy" id="390894"/>
    <lineage>
        <taxon>Eukaryota</taxon>
        <taxon>Fungi</taxon>
        <taxon>Dikarya</taxon>
        <taxon>Ascomycota</taxon>
        <taxon>Pezizomycotina</taxon>
        <taxon>Dothideomycetes</taxon>
        <taxon>Pleosporomycetidae</taxon>
        <taxon>Mytilinidiales</taxon>
        <taxon>Mytilinidiaceae</taxon>
        <taxon>Lophium</taxon>
    </lineage>
</organism>
<dbReference type="EMBL" id="MU004189">
    <property type="protein sequence ID" value="KAF2495380.1"/>
    <property type="molecule type" value="Genomic_DNA"/>
</dbReference>
<sequence length="271" mass="31169">MTLEFVGCILGDASYPNSSAHRLQTLELDNLMQWADTEPPLPKLSHLRALAKYFEQHESTLSVVVNTRVMVGALDPIVGCCSSLTSLRIGTVGEYEEYSENPRDNRLYSCWARFLASVRPTLQYFFFEQGPNRNELAGTRAYCRGRPSSEHRPMDRLFRNWILPVLLEAPWLLMRRMEIRGVGRNTKRFYRDRPPTEEELAEPDTEYDVAYRPHDSLNFEIVRARIAFPSAAKEKLRLLVGNNAELIIKEEASQDYDRLRSDDTGIPPVSK</sequence>
<dbReference type="AlphaFoldDB" id="A0A6A6QTU8"/>
<evidence type="ECO:0000313" key="1">
    <source>
        <dbReference type="EMBL" id="KAF2495380.1"/>
    </source>
</evidence>
<keyword evidence="2" id="KW-1185">Reference proteome</keyword>
<dbReference type="OrthoDB" id="4252443at2759"/>
<evidence type="ECO:0000313" key="2">
    <source>
        <dbReference type="Proteomes" id="UP000799750"/>
    </source>
</evidence>
<gene>
    <name evidence="1" type="ORF">BU16DRAFT_582083</name>
</gene>
<accession>A0A6A6QTU8</accession>